<dbReference type="Proteomes" id="UP000064189">
    <property type="component" value="Unassembled WGS sequence"/>
</dbReference>
<dbReference type="EMBL" id="LNNH01000040">
    <property type="protein sequence ID" value="KWW14009.1"/>
    <property type="molecule type" value="Genomic_DNA"/>
</dbReference>
<comment type="caution">
    <text evidence="1">The sequence shown here is derived from an EMBL/GenBank/DDBJ whole genome shotgun (WGS) entry which is preliminary data.</text>
</comment>
<accession>A0A109MU88</accession>
<name>A0A109MU88_9BACI</name>
<reference evidence="1 2" key="1">
    <citation type="submission" date="2015-11" db="EMBL/GenBank/DDBJ databases">
        <title>Genome Sequence of Bacillus simplex strain VanAntwerpen2.</title>
        <authorList>
            <person name="Couger M.B."/>
        </authorList>
    </citation>
    <scope>NUCLEOTIDE SEQUENCE [LARGE SCALE GENOMIC DNA]</scope>
    <source>
        <strain evidence="1 2">VanAntwerpen02</strain>
    </source>
</reference>
<keyword evidence="2" id="KW-1185">Reference proteome</keyword>
<evidence type="ECO:0000313" key="2">
    <source>
        <dbReference type="Proteomes" id="UP000064189"/>
    </source>
</evidence>
<protein>
    <submittedName>
        <fullName evidence="1">Uncharacterized protein</fullName>
    </submittedName>
</protein>
<organism evidence="1 2">
    <name type="scientific">Peribacillus simplex</name>
    <dbReference type="NCBI Taxonomy" id="1478"/>
    <lineage>
        <taxon>Bacteria</taxon>
        <taxon>Bacillati</taxon>
        <taxon>Bacillota</taxon>
        <taxon>Bacilli</taxon>
        <taxon>Bacillales</taxon>
        <taxon>Bacillaceae</taxon>
        <taxon>Peribacillus</taxon>
    </lineage>
</organism>
<evidence type="ECO:0000313" key="1">
    <source>
        <dbReference type="EMBL" id="KWW14009.1"/>
    </source>
</evidence>
<proteinExistence type="predicted"/>
<dbReference type="AlphaFoldDB" id="A0A109MU88"/>
<gene>
    <name evidence="1" type="ORF">AS888_00285</name>
</gene>
<sequence>MYRQWMNSQSDKTIQSYNTSEFLRKGGVLEWDITMDHTVAATMGIRLRRQIMAAVTDTVMACL</sequence>